<evidence type="ECO:0000256" key="3">
    <source>
        <dbReference type="ARBA" id="ARBA00022737"/>
    </source>
</evidence>
<comment type="caution">
    <text evidence="6">The sequence shown here is derived from an EMBL/GenBank/DDBJ whole genome shotgun (WGS) entry which is preliminary data.</text>
</comment>
<dbReference type="SMART" id="SM00082">
    <property type="entry name" value="LRRCT"/>
    <property type="match status" value="1"/>
</dbReference>
<dbReference type="AlphaFoldDB" id="A0AAV7RJT5"/>
<dbReference type="Pfam" id="PF13855">
    <property type="entry name" value="LRR_8"/>
    <property type="match status" value="5"/>
</dbReference>
<dbReference type="PROSITE" id="PS51450">
    <property type="entry name" value="LRR"/>
    <property type="match status" value="4"/>
</dbReference>
<dbReference type="PRINTS" id="PR00019">
    <property type="entry name" value="LEURICHRPT"/>
</dbReference>
<dbReference type="InterPro" id="IPR000483">
    <property type="entry name" value="Cys-rich_flank_reg_C"/>
</dbReference>
<keyword evidence="2" id="KW-0732">Signal</keyword>
<reference evidence="6" key="1">
    <citation type="journal article" date="2022" name="bioRxiv">
        <title>Sequencing and chromosome-scale assembly of the giantPleurodeles waltlgenome.</title>
        <authorList>
            <person name="Brown T."/>
            <person name="Elewa A."/>
            <person name="Iarovenko S."/>
            <person name="Subramanian E."/>
            <person name="Araus A.J."/>
            <person name="Petzold A."/>
            <person name="Susuki M."/>
            <person name="Suzuki K.-i.T."/>
            <person name="Hayashi T."/>
            <person name="Toyoda A."/>
            <person name="Oliveira C."/>
            <person name="Osipova E."/>
            <person name="Leigh N.D."/>
            <person name="Simon A."/>
            <person name="Yun M.H."/>
        </authorList>
    </citation>
    <scope>NUCLEOTIDE SEQUENCE</scope>
    <source>
        <strain evidence="6">20211129_DDA</strain>
        <tissue evidence="6">Liver</tissue>
    </source>
</reference>
<dbReference type="Proteomes" id="UP001066276">
    <property type="component" value="Chromosome 5"/>
</dbReference>
<proteinExistence type="predicted"/>
<keyword evidence="1" id="KW-0433">Leucine-rich repeat</keyword>
<organism evidence="6 7">
    <name type="scientific">Pleurodeles waltl</name>
    <name type="common">Iberian ribbed newt</name>
    <dbReference type="NCBI Taxonomy" id="8319"/>
    <lineage>
        <taxon>Eukaryota</taxon>
        <taxon>Metazoa</taxon>
        <taxon>Chordata</taxon>
        <taxon>Craniata</taxon>
        <taxon>Vertebrata</taxon>
        <taxon>Euteleostomi</taxon>
        <taxon>Amphibia</taxon>
        <taxon>Batrachia</taxon>
        <taxon>Caudata</taxon>
        <taxon>Salamandroidea</taxon>
        <taxon>Salamandridae</taxon>
        <taxon>Pleurodelinae</taxon>
        <taxon>Pleurodeles</taxon>
    </lineage>
</organism>
<dbReference type="InterPro" id="IPR001611">
    <property type="entry name" value="Leu-rich_rpt"/>
</dbReference>
<dbReference type="EMBL" id="JANPWB010000009">
    <property type="protein sequence ID" value="KAJ1152258.1"/>
    <property type="molecule type" value="Genomic_DNA"/>
</dbReference>
<dbReference type="InterPro" id="IPR003591">
    <property type="entry name" value="Leu-rich_rpt_typical-subtyp"/>
</dbReference>
<evidence type="ECO:0000313" key="6">
    <source>
        <dbReference type="EMBL" id="KAJ1152258.1"/>
    </source>
</evidence>
<dbReference type="InterPro" id="IPR032675">
    <property type="entry name" value="LRR_dom_sf"/>
</dbReference>
<dbReference type="SMART" id="SM00364">
    <property type="entry name" value="LRR_BAC"/>
    <property type="match status" value="8"/>
</dbReference>
<evidence type="ECO:0000313" key="7">
    <source>
        <dbReference type="Proteomes" id="UP001066276"/>
    </source>
</evidence>
<keyword evidence="7" id="KW-1185">Reference proteome</keyword>
<dbReference type="InterPro" id="IPR050333">
    <property type="entry name" value="SLRP"/>
</dbReference>
<feature type="compositionally biased region" description="Basic and acidic residues" evidence="4">
    <location>
        <begin position="487"/>
        <end position="499"/>
    </location>
</feature>
<feature type="compositionally biased region" description="Acidic residues" evidence="4">
    <location>
        <begin position="506"/>
        <end position="515"/>
    </location>
</feature>
<keyword evidence="3" id="KW-0677">Repeat</keyword>
<evidence type="ECO:0000256" key="2">
    <source>
        <dbReference type="ARBA" id="ARBA00022729"/>
    </source>
</evidence>
<dbReference type="PANTHER" id="PTHR45712:SF22">
    <property type="entry name" value="INSULIN-LIKE GROWTH FACTOR-BINDING PROTEIN COMPLEX ACID LABILE SUBUNIT"/>
    <property type="match status" value="1"/>
</dbReference>
<dbReference type="SMART" id="SM00369">
    <property type="entry name" value="LRR_TYP"/>
    <property type="match status" value="10"/>
</dbReference>
<evidence type="ECO:0000259" key="5">
    <source>
        <dbReference type="SMART" id="SM00082"/>
    </source>
</evidence>
<gene>
    <name evidence="6" type="ORF">NDU88_005034</name>
</gene>
<feature type="domain" description="LRRCT" evidence="5">
    <location>
        <begin position="427"/>
        <end position="476"/>
    </location>
</feature>
<dbReference type="SUPFAM" id="SSF52058">
    <property type="entry name" value="L domain-like"/>
    <property type="match status" value="1"/>
</dbReference>
<accession>A0AAV7RJT5</accession>
<feature type="region of interest" description="Disordered" evidence="4">
    <location>
        <begin position="487"/>
        <end position="515"/>
    </location>
</feature>
<name>A0AAV7RJT5_PLEWA</name>
<dbReference type="Gene3D" id="3.80.10.10">
    <property type="entry name" value="Ribonuclease Inhibitor"/>
    <property type="match status" value="6"/>
</dbReference>
<protein>
    <recommendedName>
        <fullName evidence="5">LRRCT domain-containing protein</fullName>
    </recommendedName>
</protein>
<dbReference type="SMART" id="SM00365">
    <property type="entry name" value="LRR_SD22"/>
    <property type="match status" value="7"/>
</dbReference>
<sequence>MVCDLSASPLPSAGIAKASQERCPRRCSCEAARAVQCYRITEVPRSTPASTTRLYISHSKVRHLQVSDFSRLPGLEELILFSSGTEAIANNTFKALSKLRTLELLKNKLRSIPKPLPTSLEVLKLSDNLINAIQPSDFEGLKKLQVLEIKNNILTAFAASLFSPLFNLQIIVLDGNSIESGSGPLRLPRLKNLSLENNKLHSLPGTFFAHLPYLQYLSLSGNLLNKVPHELPRTLRILKLERNQVKHIRLREMKHLENLTDLVVSDNQISSLDGVLLSSNLTTLDLSRNQLKSVPHRLPSKLQKLDLSSNQIQRVTLLDFQGLPDLKHLFLDNNAVSVFEDGAVQRCAHLTNLALEQNLLTTIPMRLPDTLARLDLKGNYIEEIGDLQLKHLKQLQVLNLRNNKISALDRKVLECLPRLRHLYLDGNPWNCTCDLLKLKKLLTEKGMDVKSGQCAHPEECQGETWLSSRRILQHCEQLYYYVGKKGKEDRRPVKGHVQETVRAQVEDDEEDYEID</sequence>
<dbReference type="PANTHER" id="PTHR45712">
    <property type="entry name" value="AGAP008170-PA"/>
    <property type="match status" value="1"/>
</dbReference>
<evidence type="ECO:0000256" key="4">
    <source>
        <dbReference type="SAM" id="MobiDB-lite"/>
    </source>
</evidence>
<evidence type="ECO:0000256" key="1">
    <source>
        <dbReference type="ARBA" id="ARBA00022614"/>
    </source>
</evidence>